<organism evidence="1 2">
    <name type="scientific">Hymenobacter koreensis</name>
    <dbReference type="NCBI Taxonomy" id="1084523"/>
    <lineage>
        <taxon>Bacteria</taxon>
        <taxon>Pseudomonadati</taxon>
        <taxon>Bacteroidota</taxon>
        <taxon>Cytophagia</taxon>
        <taxon>Cytophagales</taxon>
        <taxon>Hymenobacteraceae</taxon>
        <taxon>Hymenobacter</taxon>
    </lineage>
</organism>
<accession>A0ABP8JPR7</accession>
<keyword evidence="2" id="KW-1185">Reference proteome</keyword>
<gene>
    <name evidence="1" type="ORF">GCM10023186_46480</name>
</gene>
<evidence type="ECO:0000313" key="1">
    <source>
        <dbReference type="EMBL" id="GAA4394182.1"/>
    </source>
</evidence>
<dbReference type="Proteomes" id="UP001500454">
    <property type="component" value="Unassembled WGS sequence"/>
</dbReference>
<name>A0ABP8JPR7_9BACT</name>
<evidence type="ECO:0000313" key="2">
    <source>
        <dbReference type="Proteomes" id="UP001500454"/>
    </source>
</evidence>
<dbReference type="EMBL" id="BAABHA010000016">
    <property type="protein sequence ID" value="GAA4394182.1"/>
    <property type="molecule type" value="Genomic_DNA"/>
</dbReference>
<comment type="caution">
    <text evidence="1">The sequence shown here is derived from an EMBL/GenBank/DDBJ whole genome shotgun (WGS) entry which is preliminary data.</text>
</comment>
<sequence>MSLRAGLFGAAAAPTVLRTKPLPSLTQKAVAQAIRRSRRPADDCAVLHRPQAGGSA</sequence>
<protein>
    <submittedName>
        <fullName evidence="1">Uncharacterized protein</fullName>
    </submittedName>
</protein>
<reference evidence="2" key="1">
    <citation type="journal article" date="2019" name="Int. J. Syst. Evol. Microbiol.">
        <title>The Global Catalogue of Microorganisms (GCM) 10K type strain sequencing project: providing services to taxonomists for standard genome sequencing and annotation.</title>
        <authorList>
            <consortium name="The Broad Institute Genomics Platform"/>
            <consortium name="The Broad Institute Genome Sequencing Center for Infectious Disease"/>
            <person name="Wu L."/>
            <person name="Ma J."/>
        </authorList>
    </citation>
    <scope>NUCLEOTIDE SEQUENCE [LARGE SCALE GENOMIC DNA]</scope>
    <source>
        <strain evidence="2">JCM 17924</strain>
    </source>
</reference>
<proteinExistence type="predicted"/>